<dbReference type="SMART" id="SM00233">
    <property type="entry name" value="PH"/>
    <property type="match status" value="1"/>
</dbReference>
<evidence type="ECO:0000259" key="27">
    <source>
        <dbReference type="PROSITE" id="PS51285"/>
    </source>
</evidence>
<dbReference type="PANTHER" id="PTHR24355:SF22">
    <property type="entry name" value="BETA-ADRENERGIC RECEPTOR KINASE 1"/>
    <property type="match status" value="1"/>
</dbReference>
<dbReference type="InterPro" id="IPR011993">
    <property type="entry name" value="PH-like_dom_sf"/>
</dbReference>
<dbReference type="Gene3D" id="1.10.167.10">
    <property type="entry name" value="Regulator of G-protein Signalling 4, domain 2"/>
    <property type="match status" value="1"/>
</dbReference>
<proteinExistence type="inferred from homology"/>
<comment type="subunit">
    <text evidence="19">Interacts with the heterodimer formed by GNB1 and GNG2. Interacts with GIT1. Interacts with, and phosphorylates chemokine-stimulated CCR5. Interacts with ARRB1. Interacts with LPAR1 and LPAR2. Interacts with RALA in response to LPAR1 activation. ADRBK1 and RALA mutually inhibit each other's binding to LPAR1. Interacts with ADRB2.</text>
</comment>
<evidence type="ECO:0000259" key="25">
    <source>
        <dbReference type="PROSITE" id="PS50011"/>
    </source>
</evidence>
<feature type="domain" description="AGC-kinase C-terminal" evidence="27">
    <location>
        <begin position="422"/>
        <end position="489"/>
    </location>
</feature>
<evidence type="ECO:0000256" key="6">
    <source>
        <dbReference type="ARBA" id="ARBA00022527"/>
    </source>
</evidence>
<dbReference type="Gene3D" id="1.10.510.10">
    <property type="entry name" value="Transferase(Phosphotransferase) domain 1"/>
    <property type="match status" value="1"/>
</dbReference>
<dbReference type="GO" id="GO:0005886">
    <property type="term" value="C:plasma membrane"/>
    <property type="evidence" value="ECO:0007669"/>
    <property type="project" value="UniProtKB-SubCell"/>
</dbReference>
<dbReference type="GO" id="GO:0007165">
    <property type="term" value="P:signal transduction"/>
    <property type="evidence" value="ECO:0007669"/>
    <property type="project" value="InterPro"/>
</dbReference>
<evidence type="ECO:0000256" key="14">
    <source>
        <dbReference type="ARBA" id="ARBA00023273"/>
    </source>
</evidence>
<feature type="domain" description="RGS" evidence="26">
    <location>
        <begin position="76"/>
        <end position="172"/>
    </location>
</feature>
<comment type="function">
    <text evidence="18">Specifically phosphorylates the agonist-occupied form of the beta-adrenergic and closely related receptors, probably inducing a desensitization of them. Key regulator of LPAR1 signaling. Competes with RALA for binding to LPAR1 thus affecting the signaling properties of the receptor. Desensitizes LPAR1 and LPAR2 in a phosphorylation-independent manner. Positively regulates ciliary smoothened (SMO)-dependent Hedgehog (Hh) signaling pathway by facilitating the trafficking of SMO into the cilium and the stimulation of SMO activity. Inhibits relaxation of airway smooth muscle in response to blue light.</text>
</comment>
<dbReference type="InterPro" id="IPR000239">
    <property type="entry name" value="GPCR_kinase"/>
</dbReference>
<keyword evidence="6 21" id="KW-0723">Serine/threonine-protein kinase</keyword>
<accession>A0A8D1V1E1</accession>
<evidence type="ECO:0000313" key="29">
    <source>
        <dbReference type="Proteomes" id="UP000694723"/>
    </source>
</evidence>
<comment type="subcellular location">
    <subcellularLocation>
        <location evidence="1">Cell membrane</location>
    </subcellularLocation>
    <subcellularLocation>
        <location evidence="2">Cytoplasm</location>
    </subcellularLocation>
    <subcellularLocation>
        <location evidence="16">Postsynapse</location>
    </subcellularLocation>
    <subcellularLocation>
        <location evidence="15">Presynapse</location>
    </subcellularLocation>
</comment>
<feature type="domain" description="Protein kinase" evidence="25">
    <location>
        <begin position="188"/>
        <end position="421"/>
    </location>
</feature>
<dbReference type="AlphaFoldDB" id="A0A8D1V1E1"/>
<dbReference type="PROSITE" id="PS50011">
    <property type="entry name" value="PROTEIN_KINASE_DOM"/>
    <property type="match status" value="1"/>
</dbReference>
<evidence type="ECO:0000256" key="16">
    <source>
        <dbReference type="ARBA" id="ARBA00034110"/>
    </source>
</evidence>
<dbReference type="Gene3D" id="1.10.287.1270">
    <property type="match status" value="2"/>
</dbReference>
<evidence type="ECO:0000256" key="4">
    <source>
        <dbReference type="ARBA" id="ARBA00022475"/>
    </source>
</evidence>
<evidence type="ECO:0000256" key="8">
    <source>
        <dbReference type="ARBA" id="ARBA00022679"/>
    </source>
</evidence>
<dbReference type="SMART" id="SM00133">
    <property type="entry name" value="S_TK_X"/>
    <property type="match status" value="1"/>
</dbReference>
<evidence type="ECO:0000256" key="11">
    <source>
        <dbReference type="ARBA" id="ARBA00022840"/>
    </source>
</evidence>
<dbReference type="Pfam" id="PF00169">
    <property type="entry name" value="PH"/>
    <property type="match status" value="1"/>
</dbReference>
<keyword evidence="13" id="KW-0472">Membrane</keyword>
<feature type="active site" description="Proton acceptor" evidence="20">
    <location>
        <position position="285"/>
    </location>
</feature>
<evidence type="ECO:0000259" key="24">
    <source>
        <dbReference type="PROSITE" id="PS50003"/>
    </source>
</evidence>
<comment type="similarity">
    <text evidence="3 21">Belongs to the protein kinase superfamily. AGC Ser/Thr protein kinase family. GPRK subfamily.</text>
</comment>
<evidence type="ECO:0000256" key="18">
    <source>
        <dbReference type="ARBA" id="ARBA00045687"/>
    </source>
</evidence>
<evidence type="ECO:0000256" key="22">
    <source>
        <dbReference type="SAM" id="Coils"/>
    </source>
</evidence>
<dbReference type="InterPro" id="IPR000719">
    <property type="entry name" value="Prot_kinase_dom"/>
</dbReference>
<evidence type="ECO:0000256" key="1">
    <source>
        <dbReference type="ARBA" id="ARBA00004236"/>
    </source>
</evidence>
<dbReference type="GO" id="GO:0098793">
    <property type="term" value="C:presynapse"/>
    <property type="evidence" value="ECO:0007669"/>
    <property type="project" value="UniProtKB-SubCell"/>
</dbReference>
<dbReference type="Pfam" id="PF00615">
    <property type="entry name" value="RGS"/>
    <property type="match status" value="1"/>
</dbReference>
<dbReference type="Gene3D" id="3.30.200.20">
    <property type="entry name" value="Phosphorylase Kinase, domain 1"/>
    <property type="match status" value="2"/>
</dbReference>
<evidence type="ECO:0000256" key="20">
    <source>
        <dbReference type="PIRSR" id="PIRSR600239-51"/>
    </source>
</evidence>
<dbReference type="InterPro" id="IPR044926">
    <property type="entry name" value="RGS_subdomain_2"/>
</dbReference>
<keyword evidence="8 21" id="KW-0808">Transferase</keyword>
<keyword evidence="5" id="KW-0963">Cytoplasm</keyword>
<evidence type="ECO:0000256" key="17">
    <source>
        <dbReference type="ARBA" id="ARBA00036224"/>
    </source>
</evidence>
<dbReference type="InterPro" id="IPR008271">
    <property type="entry name" value="Ser/Thr_kinase_AS"/>
</dbReference>
<dbReference type="PROSITE" id="PS51285">
    <property type="entry name" value="AGC_KINASE_CTER"/>
    <property type="match status" value="1"/>
</dbReference>
<dbReference type="SUPFAM" id="SSF56112">
    <property type="entry name" value="Protein kinase-like (PK-like)"/>
    <property type="match status" value="1"/>
</dbReference>
<dbReference type="InterPro" id="IPR011009">
    <property type="entry name" value="Kinase-like_dom_sf"/>
</dbReference>
<dbReference type="InterPro" id="IPR036305">
    <property type="entry name" value="RGS_sf"/>
</dbReference>
<dbReference type="Proteomes" id="UP000694723">
    <property type="component" value="Unplaced"/>
</dbReference>
<evidence type="ECO:0000256" key="2">
    <source>
        <dbReference type="ARBA" id="ARBA00004496"/>
    </source>
</evidence>
<keyword evidence="22" id="KW-0175">Coiled coil</keyword>
<name>A0A8D1V1E1_PIG</name>
<reference evidence="28" key="1">
    <citation type="submission" date="2025-08" db="UniProtKB">
        <authorList>
            <consortium name="Ensembl"/>
        </authorList>
    </citation>
    <scope>IDENTIFICATION</scope>
</reference>
<keyword evidence="14" id="KW-0966">Cell projection</keyword>
<feature type="domain" description="PH" evidence="24">
    <location>
        <begin position="526"/>
        <end position="620"/>
    </location>
</feature>
<organism evidence="28 29">
    <name type="scientific">Sus scrofa</name>
    <name type="common">Pig</name>
    <dbReference type="NCBI Taxonomy" id="9823"/>
    <lineage>
        <taxon>Eukaryota</taxon>
        <taxon>Metazoa</taxon>
        <taxon>Chordata</taxon>
        <taxon>Craniata</taxon>
        <taxon>Vertebrata</taxon>
        <taxon>Euteleostomi</taxon>
        <taxon>Mammalia</taxon>
        <taxon>Eutheria</taxon>
        <taxon>Laurasiatheria</taxon>
        <taxon>Artiodactyla</taxon>
        <taxon>Suina</taxon>
        <taxon>Suidae</taxon>
        <taxon>Sus</taxon>
    </lineage>
</organism>
<dbReference type="InterPro" id="IPR000961">
    <property type="entry name" value="AGC-kinase_C"/>
</dbReference>
<evidence type="ECO:0000256" key="15">
    <source>
        <dbReference type="ARBA" id="ARBA00034106"/>
    </source>
</evidence>
<keyword evidence="12" id="KW-0770">Synapse</keyword>
<gene>
    <name evidence="28" type="primary">GRK2</name>
</gene>
<dbReference type="SMART" id="SM00315">
    <property type="entry name" value="RGS"/>
    <property type="match status" value="1"/>
</dbReference>
<dbReference type="InterPro" id="IPR016137">
    <property type="entry name" value="RGS"/>
</dbReference>
<keyword evidence="7" id="KW-0597">Phosphoprotein</keyword>
<keyword evidence="9 21" id="KW-0547">Nucleotide-binding</keyword>
<dbReference type="CDD" id="cd01240">
    <property type="entry name" value="PH_GRK2_subgroup"/>
    <property type="match status" value="1"/>
</dbReference>
<dbReference type="PROSITE" id="PS50132">
    <property type="entry name" value="RGS"/>
    <property type="match status" value="1"/>
</dbReference>
<evidence type="ECO:0000256" key="21">
    <source>
        <dbReference type="RuleBase" id="RU000308"/>
    </source>
</evidence>
<evidence type="ECO:0000256" key="9">
    <source>
        <dbReference type="ARBA" id="ARBA00022741"/>
    </source>
</evidence>
<dbReference type="Ensembl" id="ENSSSCT00060041849.1">
    <property type="protein sequence ID" value="ENSSSCP00060017802.1"/>
    <property type="gene ID" value="ENSSSCG00060030904.1"/>
</dbReference>
<keyword evidence="10 21" id="KW-0418">Kinase</keyword>
<dbReference type="Pfam" id="PF00069">
    <property type="entry name" value="Pkinase"/>
    <property type="match status" value="1"/>
</dbReference>
<dbReference type="GO" id="GO:0005524">
    <property type="term" value="F:ATP binding"/>
    <property type="evidence" value="ECO:0007669"/>
    <property type="project" value="UniProtKB-KW"/>
</dbReference>
<evidence type="ECO:0000256" key="13">
    <source>
        <dbReference type="ARBA" id="ARBA00023136"/>
    </source>
</evidence>
<sequence>MGPVVRSSRGAAFLEGAVTPASSARHPGSGRGGSDPPGKGQEACRGPWGRPVTTAPLSLSIRSVMQKYLEDRGEVTFEKIFSQKLGYLLFRDFCLKHLEEAKPLVEFYEEIKRYEKLETEEERLACSRGIFDTYIMKELLACSHPYIEEICQNLRGDVFQKFIESDKFTRFCQWKNVELNIHLTMNDFSVHRIIGRGGFGEVYGCRKADTGKMERRADCPFIVCMSYAFHTPDKLSFILDLMNGGDLHYHLSQHGVFSEADMRFYAAEIILGLEHMHNRFVVYRDLKPANILLDEHGHVRISDLGLACDFSKKKPHASVGTHGYMAPEVLQKGVAYDSSADWFSLGCMLFKLLRGHSPFRQHKTKDKHEIDRMTLTMAVELPDSFSPELRSLLEGLLQRDVNRRLGCLGRGAQEVKESPFFRSLDWQMVFLQKYPPPLIPPRGEVNAADAFDIGSFDEEDTRGIKLLDSDQELYRNFPLTISERWQQEVAETVFDTINAETDRLEARKKTKNKQLGHEEDYALGKDCIMHGYMSKMGNPFLTQWQRRYFYLFPNRLEWRGEGEAPQSLLTMEEIQSVEETQIKERKCLLLKIRGGKQFVLQCDSDPELVQWKKELRDAYREAQQLVQRVPKMKNKPRSPVVELSKVPLVQRGSANGL</sequence>
<dbReference type="PANTHER" id="PTHR24355">
    <property type="entry name" value="G PROTEIN-COUPLED RECEPTOR KINASE/RIBOSOMAL PROTEIN S6 KINASE"/>
    <property type="match status" value="1"/>
</dbReference>
<dbReference type="GO" id="GO:0004703">
    <property type="term" value="F:G protein-coupled receptor kinase activity"/>
    <property type="evidence" value="ECO:0007669"/>
    <property type="project" value="InterPro"/>
</dbReference>
<dbReference type="SUPFAM" id="SSF50729">
    <property type="entry name" value="PH domain-like"/>
    <property type="match status" value="1"/>
</dbReference>
<dbReference type="PRINTS" id="PR00717">
    <property type="entry name" value="GPCRKINASE"/>
</dbReference>
<feature type="region of interest" description="Disordered" evidence="23">
    <location>
        <begin position="1"/>
        <end position="51"/>
    </location>
</feature>
<evidence type="ECO:0000256" key="3">
    <source>
        <dbReference type="ARBA" id="ARBA00009793"/>
    </source>
</evidence>
<keyword evidence="4" id="KW-1003">Cell membrane</keyword>
<dbReference type="SUPFAM" id="SSF48097">
    <property type="entry name" value="Regulator of G-protein signaling, RGS"/>
    <property type="match status" value="1"/>
</dbReference>
<dbReference type="InterPro" id="IPR001849">
    <property type="entry name" value="PH_domain"/>
</dbReference>
<evidence type="ECO:0000256" key="23">
    <source>
        <dbReference type="SAM" id="MobiDB-lite"/>
    </source>
</evidence>
<evidence type="ECO:0000256" key="10">
    <source>
        <dbReference type="ARBA" id="ARBA00022777"/>
    </source>
</evidence>
<dbReference type="EC" id="2.7.11.-" evidence="21"/>
<evidence type="ECO:0000256" key="5">
    <source>
        <dbReference type="ARBA" id="ARBA00022490"/>
    </source>
</evidence>
<dbReference type="SMART" id="SM00220">
    <property type="entry name" value="S_TKc"/>
    <property type="match status" value="1"/>
</dbReference>
<dbReference type="GO" id="GO:0005737">
    <property type="term" value="C:cytoplasm"/>
    <property type="evidence" value="ECO:0007669"/>
    <property type="project" value="UniProtKB-SubCell"/>
</dbReference>
<evidence type="ECO:0000256" key="12">
    <source>
        <dbReference type="ARBA" id="ARBA00023018"/>
    </source>
</evidence>
<dbReference type="GO" id="GO:0098794">
    <property type="term" value="C:postsynapse"/>
    <property type="evidence" value="ECO:0007669"/>
    <property type="project" value="UniProtKB-SubCell"/>
</dbReference>
<dbReference type="PROSITE" id="PS50003">
    <property type="entry name" value="PH_DOMAIN"/>
    <property type="match status" value="1"/>
</dbReference>
<feature type="coiled-coil region" evidence="22">
    <location>
        <begin position="608"/>
        <end position="635"/>
    </location>
</feature>
<evidence type="ECO:0000313" key="28">
    <source>
        <dbReference type="Ensembl" id="ENSSSCP00060017802.1"/>
    </source>
</evidence>
<evidence type="ECO:0000256" key="7">
    <source>
        <dbReference type="ARBA" id="ARBA00022553"/>
    </source>
</evidence>
<dbReference type="GO" id="GO:0047696">
    <property type="term" value="F:beta-adrenergic receptor kinase activity"/>
    <property type="evidence" value="ECO:0007669"/>
    <property type="project" value="UniProtKB-EC"/>
</dbReference>
<dbReference type="Gene3D" id="2.30.29.30">
    <property type="entry name" value="Pleckstrin-homology domain (PH domain)/Phosphotyrosine-binding domain (PTB)"/>
    <property type="match status" value="1"/>
</dbReference>
<evidence type="ECO:0000256" key="19">
    <source>
        <dbReference type="ARBA" id="ARBA00046847"/>
    </source>
</evidence>
<dbReference type="FunFam" id="2.30.29.30:FF:000084">
    <property type="entry name" value="G protein-coupled receptor kinase"/>
    <property type="match status" value="1"/>
</dbReference>
<dbReference type="FunFam" id="1.10.510.10:FF:000118">
    <property type="entry name" value="G protein-coupled receptor kinase"/>
    <property type="match status" value="1"/>
</dbReference>
<keyword evidence="11 21" id="KW-0067">ATP-binding</keyword>
<evidence type="ECO:0000259" key="26">
    <source>
        <dbReference type="PROSITE" id="PS50132"/>
    </source>
</evidence>
<comment type="catalytic activity">
    <reaction evidence="17">
        <text>[beta-adrenergic receptor] + ATP = [beta-adrenergic receptor]-phosphate + ADP + H(+)</text>
        <dbReference type="Rhea" id="RHEA:19429"/>
        <dbReference type="Rhea" id="RHEA-COMP:11222"/>
        <dbReference type="Rhea" id="RHEA-COMP:11223"/>
        <dbReference type="ChEBI" id="CHEBI:15378"/>
        <dbReference type="ChEBI" id="CHEBI:30616"/>
        <dbReference type="ChEBI" id="CHEBI:43176"/>
        <dbReference type="ChEBI" id="CHEBI:68546"/>
        <dbReference type="ChEBI" id="CHEBI:456216"/>
        <dbReference type="EC" id="2.7.11.15"/>
    </reaction>
    <physiologicalReaction direction="left-to-right" evidence="17">
        <dbReference type="Rhea" id="RHEA:19430"/>
    </physiologicalReaction>
</comment>
<protein>
    <recommendedName>
        <fullName evidence="21">G protein-coupled receptor kinase</fullName>
        <ecNumber evidence="21">2.7.11.-</ecNumber>
    </recommendedName>
</protein>
<dbReference type="PROSITE" id="PS00108">
    <property type="entry name" value="PROTEIN_KINASE_ST"/>
    <property type="match status" value="1"/>
</dbReference>